<feature type="non-terminal residue" evidence="1">
    <location>
        <position position="417"/>
    </location>
</feature>
<evidence type="ECO:0000313" key="2">
    <source>
        <dbReference type="Proteomes" id="UP000565205"/>
    </source>
</evidence>
<organism evidence="1 2">
    <name type="scientific">Endobacter medicaginis</name>
    <dbReference type="NCBI Taxonomy" id="1181271"/>
    <lineage>
        <taxon>Bacteria</taxon>
        <taxon>Pseudomonadati</taxon>
        <taxon>Pseudomonadota</taxon>
        <taxon>Alphaproteobacteria</taxon>
        <taxon>Acetobacterales</taxon>
        <taxon>Acetobacteraceae</taxon>
        <taxon>Endobacter</taxon>
    </lineage>
</organism>
<gene>
    <name evidence="1" type="ORF">HUK83_05615</name>
</gene>
<accession>A0A850NR20</accession>
<reference evidence="1 2" key="1">
    <citation type="submission" date="2020-06" db="EMBL/GenBank/DDBJ databases">
        <title>Description of novel acetic acid bacteria.</title>
        <authorList>
            <person name="Sombolestani A."/>
        </authorList>
    </citation>
    <scope>NUCLEOTIDE SEQUENCE [LARGE SCALE GENOMIC DNA]</scope>
    <source>
        <strain evidence="1 2">LMG 26838</strain>
    </source>
</reference>
<proteinExistence type="predicted"/>
<dbReference type="Proteomes" id="UP000565205">
    <property type="component" value="Unassembled WGS sequence"/>
</dbReference>
<dbReference type="RefSeq" id="WP_176622818.1">
    <property type="nucleotide sequence ID" value="NZ_JABXXQ010000071.1"/>
</dbReference>
<name>A0A850NR20_9PROT</name>
<evidence type="ECO:0000313" key="1">
    <source>
        <dbReference type="EMBL" id="NVN29812.1"/>
    </source>
</evidence>
<dbReference type="AlphaFoldDB" id="A0A850NR20"/>
<sequence length="417" mass="45432">MPSDSDLSPRCRRLLALDAVLSGSQYDHLRHAFSDEISGAGEYIPLNNRRPSVRTNLCRTVVDDSVSMLFSEAHFPVAHAPDARTAQALMNWVKERRLNELMSDAATRGSVGSVALLFRVLRGKPFVSVLPTATLTPTWDPEDPDSLVAVTERYKVRGNELRARGYSIPADADGSSFWFQRTWDADAETWYLPLSVSDARDGKLPNIDTDRTITHGLGFLPVIWVRNLPGGDEIDGASTFEPAISTAIECDYQLSQAGRGLKYASDPRLVIRDPGTGVDGGSRPITGGAANAIVLSDPQADARFLEINGSAATAVLEYVSRLRSIALESIHGNRADPERLSAAQSGRAMELLNSGLLNLADRLRTSYGEGALLSLYRMLCQASRKIRGGLVIAGERYADLDETGITLTWQPWFAPTS</sequence>
<dbReference type="EMBL" id="JABXXQ010000071">
    <property type="protein sequence ID" value="NVN29812.1"/>
    <property type="molecule type" value="Genomic_DNA"/>
</dbReference>
<dbReference type="InterPro" id="IPR021145">
    <property type="entry name" value="Portal_protein_SPP1_Gp6-like"/>
</dbReference>
<dbReference type="Pfam" id="PF05133">
    <property type="entry name" value="SPP1_portal"/>
    <property type="match status" value="1"/>
</dbReference>
<comment type="caution">
    <text evidence="1">The sequence shown here is derived from an EMBL/GenBank/DDBJ whole genome shotgun (WGS) entry which is preliminary data.</text>
</comment>
<protein>
    <submittedName>
        <fullName evidence="1">Phage portal protein</fullName>
    </submittedName>
</protein>